<feature type="transmembrane region" description="Helical" evidence="1">
    <location>
        <begin position="80"/>
        <end position="99"/>
    </location>
</feature>
<dbReference type="PANTHER" id="PTHR46663:SF2">
    <property type="entry name" value="GGDEF DOMAIN-CONTAINING PROTEIN"/>
    <property type="match status" value="1"/>
</dbReference>
<evidence type="ECO:0000256" key="1">
    <source>
        <dbReference type="SAM" id="Phobius"/>
    </source>
</evidence>
<dbReference type="InterPro" id="IPR029787">
    <property type="entry name" value="Nucleotide_cyclase"/>
</dbReference>
<organism evidence="3 4">
    <name type="scientific">Paractinoplanes rishiriensis</name>
    <dbReference type="NCBI Taxonomy" id="1050105"/>
    <lineage>
        <taxon>Bacteria</taxon>
        <taxon>Bacillati</taxon>
        <taxon>Actinomycetota</taxon>
        <taxon>Actinomycetes</taxon>
        <taxon>Micromonosporales</taxon>
        <taxon>Micromonosporaceae</taxon>
        <taxon>Paractinoplanes</taxon>
    </lineage>
</organism>
<accession>A0A919MP90</accession>
<feature type="transmembrane region" description="Helical" evidence="1">
    <location>
        <begin position="250"/>
        <end position="268"/>
    </location>
</feature>
<feature type="transmembrane region" description="Helical" evidence="1">
    <location>
        <begin position="183"/>
        <end position="203"/>
    </location>
</feature>
<dbReference type="Gene3D" id="3.30.70.270">
    <property type="match status" value="1"/>
</dbReference>
<dbReference type="InterPro" id="IPR052163">
    <property type="entry name" value="DGC-Regulatory_Protein"/>
</dbReference>
<feature type="transmembrane region" description="Helical" evidence="1">
    <location>
        <begin position="209"/>
        <end position="229"/>
    </location>
</feature>
<dbReference type="InterPro" id="IPR043128">
    <property type="entry name" value="Rev_trsase/Diguanyl_cyclase"/>
</dbReference>
<protein>
    <recommendedName>
        <fullName evidence="2">GGDEF domain-containing protein</fullName>
    </recommendedName>
</protein>
<sequence length="475" mass="49843">MAVVALAAAFQVVVPYLSLPVGRGVSDVFVIVLIGFGAYTYLRRVPFERGRHRAAVLVGVGSCSLWTFANVIYLGNEFHAMPPAVTVAGAMSIGAALLLPLGMHLNAPPVPGAERYRGFLDVAAVSGAVFAITWVYILEPARHAVDAVMNAGFVTALTLPEVIAAAVALVTMSRHLPDQTGRAPRLLGAAAVVLACTALMAVRNGVEDLPWYTAGAGGGYTLAAGLVAVASRLEATRSTRAGTERHFSGVWALLPYVPIVLAVAATAAEQVHRRSLAPVLVWVLLGTFSLVLVRQFLTVSIVGRLAVTLQRQQSALAYQARHDALTGLPNRAAFHEVGNELVEQHGTVVVLLLDLDGFKPVNDRLGHAAGDEVLVEVARRLSAAVRPGDLVTRLGGDEFAMVLAEPATEEAGHDVAERVLRSLSEPMRALGEPVRVGGSIGLAIGGGELGELLRQADIAMYAAKADGKGRVSRAA</sequence>
<evidence type="ECO:0000259" key="2">
    <source>
        <dbReference type="PROSITE" id="PS50887"/>
    </source>
</evidence>
<dbReference type="CDD" id="cd01949">
    <property type="entry name" value="GGDEF"/>
    <property type="match status" value="1"/>
</dbReference>
<dbReference type="EMBL" id="BOMV01000020">
    <property type="protein sequence ID" value="GIE94836.1"/>
    <property type="molecule type" value="Genomic_DNA"/>
</dbReference>
<dbReference type="PROSITE" id="PS50887">
    <property type="entry name" value="GGDEF"/>
    <property type="match status" value="1"/>
</dbReference>
<proteinExistence type="predicted"/>
<evidence type="ECO:0000313" key="4">
    <source>
        <dbReference type="Proteomes" id="UP000636960"/>
    </source>
</evidence>
<dbReference type="InterPro" id="IPR000160">
    <property type="entry name" value="GGDEF_dom"/>
</dbReference>
<keyword evidence="1" id="KW-1133">Transmembrane helix</keyword>
<reference evidence="3" key="1">
    <citation type="submission" date="2021-01" db="EMBL/GenBank/DDBJ databases">
        <title>Whole genome shotgun sequence of Actinoplanes rishiriensis NBRC 108556.</title>
        <authorList>
            <person name="Komaki H."/>
            <person name="Tamura T."/>
        </authorList>
    </citation>
    <scope>NUCLEOTIDE SEQUENCE</scope>
    <source>
        <strain evidence="3">NBRC 108556</strain>
    </source>
</reference>
<feature type="transmembrane region" description="Helical" evidence="1">
    <location>
        <begin position="280"/>
        <end position="302"/>
    </location>
</feature>
<feature type="transmembrane region" description="Helical" evidence="1">
    <location>
        <begin position="54"/>
        <end position="74"/>
    </location>
</feature>
<dbReference type="SUPFAM" id="SSF55073">
    <property type="entry name" value="Nucleotide cyclase"/>
    <property type="match status" value="1"/>
</dbReference>
<gene>
    <name evidence="3" type="ORF">Ari01nite_23010</name>
</gene>
<feature type="transmembrane region" description="Helical" evidence="1">
    <location>
        <begin position="25"/>
        <end position="42"/>
    </location>
</feature>
<dbReference type="SMART" id="SM00267">
    <property type="entry name" value="GGDEF"/>
    <property type="match status" value="1"/>
</dbReference>
<dbReference type="Proteomes" id="UP000636960">
    <property type="component" value="Unassembled WGS sequence"/>
</dbReference>
<keyword evidence="4" id="KW-1185">Reference proteome</keyword>
<dbReference type="Pfam" id="PF00990">
    <property type="entry name" value="GGDEF"/>
    <property type="match status" value="1"/>
</dbReference>
<comment type="caution">
    <text evidence="3">The sequence shown here is derived from an EMBL/GenBank/DDBJ whole genome shotgun (WGS) entry which is preliminary data.</text>
</comment>
<feature type="transmembrane region" description="Helical" evidence="1">
    <location>
        <begin position="149"/>
        <end position="171"/>
    </location>
</feature>
<feature type="transmembrane region" description="Helical" evidence="1">
    <location>
        <begin position="119"/>
        <end position="137"/>
    </location>
</feature>
<feature type="domain" description="GGDEF" evidence="2">
    <location>
        <begin position="346"/>
        <end position="475"/>
    </location>
</feature>
<dbReference type="AlphaFoldDB" id="A0A919MP90"/>
<dbReference type="PANTHER" id="PTHR46663">
    <property type="entry name" value="DIGUANYLATE CYCLASE DGCT-RELATED"/>
    <property type="match status" value="1"/>
</dbReference>
<keyword evidence="1" id="KW-0812">Transmembrane</keyword>
<keyword evidence="1" id="KW-0472">Membrane</keyword>
<name>A0A919MP90_9ACTN</name>
<evidence type="ECO:0000313" key="3">
    <source>
        <dbReference type="EMBL" id="GIE94836.1"/>
    </source>
</evidence>
<dbReference type="NCBIfam" id="TIGR00254">
    <property type="entry name" value="GGDEF"/>
    <property type="match status" value="1"/>
</dbReference>